<keyword evidence="6" id="KW-0677">Repeat</keyword>
<evidence type="ECO:0000256" key="7">
    <source>
        <dbReference type="ARBA" id="ARBA00022771"/>
    </source>
</evidence>
<keyword evidence="22" id="KW-1185">Reference proteome</keyword>
<dbReference type="PROSITE" id="PS51183">
    <property type="entry name" value="JMJN"/>
    <property type="match status" value="1"/>
</dbReference>
<dbReference type="GO" id="GO:0006355">
    <property type="term" value="P:regulation of DNA-templated transcription"/>
    <property type="evidence" value="ECO:0007669"/>
    <property type="project" value="TreeGrafter"/>
</dbReference>
<keyword evidence="9" id="KW-0156">Chromatin regulator</keyword>
<dbReference type="Pfam" id="PF02373">
    <property type="entry name" value="JmjC"/>
    <property type="match status" value="1"/>
</dbReference>
<evidence type="ECO:0000256" key="9">
    <source>
        <dbReference type="ARBA" id="ARBA00022853"/>
    </source>
</evidence>
<dbReference type="EMBL" id="CAKKLH010000341">
    <property type="protein sequence ID" value="CAH0113528.1"/>
    <property type="molecule type" value="Genomic_DNA"/>
</dbReference>
<dbReference type="InterPro" id="IPR004198">
    <property type="entry name" value="Znf_C5HC2"/>
</dbReference>
<keyword evidence="8" id="KW-0862">Zinc</keyword>
<evidence type="ECO:0000259" key="20">
    <source>
        <dbReference type="PROSITE" id="PS51184"/>
    </source>
</evidence>
<evidence type="ECO:0000256" key="6">
    <source>
        <dbReference type="ARBA" id="ARBA00022737"/>
    </source>
</evidence>
<evidence type="ECO:0000313" key="22">
    <source>
        <dbReference type="Proteomes" id="UP000789390"/>
    </source>
</evidence>
<dbReference type="FunFam" id="3.30.40.10:FF:000023">
    <property type="entry name" value="Lysine (K)-specific demethylase 5A"/>
    <property type="match status" value="1"/>
</dbReference>
<dbReference type="InterPro" id="IPR013083">
    <property type="entry name" value="Znf_RING/FYVE/PHD"/>
</dbReference>
<protein>
    <recommendedName>
        <fullName evidence="4">[histone H3]-trimethyl-L-lysine(4) demethylase</fullName>
        <ecNumber evidence="4">1.14.11.67</ecNumber>
    </recommendedName>
</protein>
<comment type="caution">
    <text evidence="21">The sequence shown here is derived from an EMBL/GenBank/DDBJ whole genome shotgun (WGS) entry which is preliminary data.</text>
</comment>
<dbReference type="FunFam" id="1.10.150.60:FF:000016">
    <property type="entry name" value="Putative Lysine-specific demethylase 5B"/>
    <property type="match status" value="1"/>
</dbReference>
<dbReference type="Gene3D" id="1.10.150.60">
    <property type="entry name" value="ARID DNA-binding domain"/>
    <property type="match status" value="1"/>
</dbReference>
<evidence type="ECO:0000259" key="18">
    <source>
        <dbReference type="PROSITE" id="PS51011"/>
    </source>
</evidence>
<feature type="region of interest" description="Disordered" evidence="16">
    <location>
        <begin position="1268"/>
        <end position="1309"/>
    </location>
</feature>
<feature type="region of interest" description="Disordered" evidence="16">
    <location>
        <begin position="1440"/>
        <end position="1512"/>
    </location>
</feature>
<keyword evidence="11" id="KW-0560">Oxidoreductase</keyword>
<keyword evidence="12" id="KW-0408">Iron</keyword>
<dbReference type="Proteomes" id="UP000789390">
    <property type="component" value="Unassembled WGS sequence"/>
</dbReference>
<evidence type="ECO:0000256" key="8">
    <source>
        <dbReference type="ARBA" id="ARBA00022833"/>
    </source>
</evidence>
<dbReference type="SUPFAM" id="SSF51197">
    <property type="entry name" value="Clavaminate synthase-like"/>
    <property type="match status" value="1"/>
</dbReference>
<name>A0A8J2S6H2_9CRUS</name>
<dbReference type="PROSITE" id="PS51184">
    <property type="entry name" value="JMJC"/>
    <property type="match status" value="1"/>
</dbReference>
<evidence type="ECO:0000256" key="4">
    <source>
        <dbReference type="ARBA" id="ARBA00012902"/>
    </source>
</evidence>
<evidence type="ECO:0000256" key="1">
    <source>
        <dbReference type="ARBA" id="ARBA00001954"/>
    </source>
</evidence>
<dbReference type="GO" id="GO:0000785">
    <property type="term" value="C:chromatin"/>
    <property type="evidence" value="ECO:0007669"/>
    <property type="project" value="TreeGrafter"/>
</dbReference>
<dbReference type="PANTHER" id="PTHR10694">
    <property type="entry name" value="LYSINE-SPECIFIC DEMETHYLASE"/>
    <property type="match status" value="1"/>
</dbReference>
<dbReference type="SUPFAM" id="SSF57903">
    <property type="entry name" value="FYVE/PHD zinc finger"/>
    <property type="match status" value="3"/>
</dbReference>
<dbReference type="InterPro" id="IPR019786">
    <property type="entry name" value="Zinc_finger_PHD-type_CS"/>
</dbReference>
<evidence type="ECO:0000256" key="10">
    <source>
        <dbReference type="ARBA" id="ARBA00022964"/>
    </source>
</evidence>
<evidence type="ECO:0000256" key="5">
    <source>
        <dbReference type="ARBA" id="ARBA00022723"/>
    </source>
</evidence>
<feature type="domain" description="JmjN" evidence="19">
    <location>
        <begin position="13"/>
        <end position="54"/>
    </location>
</feature>
<evidence type="ECO:0000256" key="16">
    <source>
        <dbReference type="SAM" id="MobiDB-lite"/>
    </source>
</evidence>
<dbReference type="GO" id="GO:0003677">
    <property type="term" value="F:DNA binding"/>
    <property type="evidence" value="ECO:0007669"/>
    <property type="project" value="InterPro"/>
</dbReference>
<dbReference type="CDD" id="cd16864">
    <property type="entry name" value="ARID_JARID"/>
    <property type="match status" value="1"/>
</dbReference>
<evidence type="ECO:0000256" key="13">
    <source>
        <dbReference type="ARBA" id="ARBA00023242"/>
    </source>
</evidence>
<dbReference type="InterPro" id="IPR048615">
    <property type="entry name" value="KDM5_C-hel"/>
</dbReference>
<evidence type="ECO:0000256" key="14">
    <source>
        <dbReference type="ARBA" id="ARBA00048734"/>
    </source>
</evidence>
<dbReference type="InterPro" id="IPR019787">
    <property type="entry name" value="Znf_PHD-finger"/>
</dbReference>
<evidence type="ECO:0000256" key="11">
    <source>
        <dbReference type="ARBA" id="ARBA00023002"/>
    </source>
</evidence>
<feature type="region of interest" description="Disordered" evidence="16">
    <location>
        <begin position="208"/>
        <end position="246"/>
    </location>
</feature>
<evidence type="ECO:0000259" key="17">
    <source>
        <dbReference type="PROSITE" id="PS50016"/>
    </source>
</evidence>
<dbReference type="Pfam" id="PF02375">
    <property type="entry name" value="JmjN"/>
    <property type="match status" value="1"/>
</dbReference>
<dbReference type="InterPro" id="IPR036431">
    <property type="entry name" value="ARID_dom_sf"/>
</dbReference>
<dbReference type="Gene3D" id="2.60.120.650">
    <property type="entry name" value="Cupin"/>
    <property type="match status" value="2"/>
</dbReference>
<keyword evidence="7 15" id="KW-0863">Zinc-finger</keyword>
<comment type="similarity">
    <text evidence="3">Belongs to the JARID1 histone demethylase family.</text>
</comment>
<evidence type="ECO:0000259" key="19">
    <source>
        <dbReference type="PROSITE" id="PS51183"/>
    </source>
</evidence>
<comment type="catalytic activity">
    <reaction evidence="14">
        <text>N(6),N(6),N(6)-trimethyl-L-lysyl(4)-[histone H3] + 3 2-oxoglutarate + 3 O2 = L-lysyl(4)-[histone H3] + 3 formaldehyde + 3 succinate + 3 CO2</text>
        <dbReference type="Rhea" id="RHEA:60208"/>
        <dbReference type="Rhea" id="RHEA-COMP:15537"/>
        <dbReference type="Rhea" id="RHEA-COMP:15547"/>
        <dbReference type="ChEBI" id="CHEBI:15379"/>
        <dbReference type="ChEBI" id="CHEBI:16526"/>
        <dbReference type="ChEBI" id="CHEBI:16810"/>
        <dbReference type="ChEBI" id="CHEBI:16842"/>
        <dbReference type="ChEBI" id="CHEBI:29969"/>
        <dbReference type="ChEBI" id="CHEBI:30031"/>
        <dbReference type="ChEBI" id="CHEBI:61961"/>
        <dbReference type="EC" id="1.14.11.67"/>
    </reaction>
</comment>
<dbReference type="InterPro" id="IPR003349">
    <property type="entry name" value="JmjN"/>
</dbReference>
<accession>A0A8J2S6H2</accession>
<dbReference type="SMART" id="SM00249">
    <property type="entry name" value="PHD"/>
    <property type="match status" value="3"/>
</dbReference>
<comment type="cofactor">
    <cofactor evidence="1">
        <name>Fe(2+)</name>
        <dbReference type="ChEBI" id="CHEBI:29033"/>
    </cofactor>
</comment>
<evidence type="ECO:0000313" key="21">
    <source>
        <dbReference type="EMBL" id="CAH0113528.1"/>
    </source>
</evidence>
<dbReference type="GO" id="GO:0005654">
    <property type="term" value="C:nucleoplasm"/>
    <property type="evidence" value="ECO:0007669"/>
    <property type="project" value="UniProtKB-ARBA"/>
</dbReference>
<dbReference type="GO" id="GO:0034647">
    <property type="term" value="F:histone H3K4me/H3K4me2/H3K4me3 demethylase activity"/>
    <property type="evidence" value="ECO:0007669"/>
    <property type="project" value="UniProtKB-EC"/>
</dbReference>
<dbReference type="SUPFAM" id="SSF46774">
    <property type="entry name" value="ARID-like"/>
    <property type="match status" value="1"/>
</dbReference>
<dbReference type="InterPro" id="IPR001965">
    <property type="entry name" value="Znf_PHD"/>
</dbReference>
<dbReference type="PROSITE" id="PS01359">
    <property type="entry name" value="ZF_PHD_1"/>
    <property type="match status" value="2"/>
</dbReference>
<dbReference type="SMART" id="SM00558">
    <property type="entry name" value="JmjC"/>
    <property type="match status" value="1"/>
</dbReference>
<feature type="compositionally biased region" description="Basic residues" evidence="16">
    <location>
        <begin position="1450"/>
        <end position="1459"/>
    </location>
</feature>
<keyword evidence="5" id="KW-0479">Metal-binding</keyword>
<dbReference type="Pfam" id="PF00628">
    <property type="entry name" value="PHD"/>
    <property type="match status" value="2"/>
</dbReference>
<dbReference type="CDD" id="cd15610">
    <property type="entry name" value="PHD3_KDM5A_like"/>
    <property type="match status" value="1"/>
</dbReference>
<reference evidence="21" key="1">
    <citation type="submission" date="2021-11" db="EMBL/GenBank/DDBJ databases">
        <authorList>
            <person name="Schell T."/>
        </authorList>
    </citation>
    <scope>NUCLEOTIDE SEQUENCE</scope>
    <source>
        <strain evidence="21">M5</strain>
    </source>
</reference>
<evidence type="ECO:0000256" key="15">
    <source>
        <dbReference type="PROSITE-ProRule" id="PRU00146"/>
    </source>
</evidence>
<dbReference type="CDD" id="cd15605">
    <property type="entry name" value="PHD1_Lid_like"/>
    <property type="match status" value="1"/>
</dbReference>
<dbReference type="Pfam" id="PF08429">
    <property type="entry name" value="PLU-1"/>
    <property type="match status" value="1"/>
</dbReference>
<gene>
    <name evidence="21" type="ORF">DGAL_LOCUS17425</name>
</gene>
<dbReference type="PROSITE" id="PS51011">
    <property type="entry name" value="ARID"/>
    <property type="match status" value="1"/>
</dbReference>
<dbReference type="FunFam" id="2.60.120.650:FF:000028">
    <property type="entry name" value="Lysine-specific demethylase lid"/>
    <property type="match status" value="1"/>
</dbReference>
<dbReference type="InterPro" id="IPR003347">
    <property type="entry name" value="JmjC_dom"/>
</dbReference>
<dbReference type="Gene3D" id="3.30.40.10">
    <property type="entry name" value="Zinc/RING finger domain, C3HC4 (zinc finger)"/>
    <property type="match status" value="2"/>
</dbReference>
<evidence type="ECO:0000256" key="12">
    <source>
        <dbReference type="ARBA" id="ARBA00023004"/>
    </source>
</evidence>
<dbReference type="EC" id="1.14.11.67" evidence="4"/>
<dbReference type="InterPro" id="IPR001606">
    <property type="entry name" value="ARID_dom"/>
</dbReference>
<dbReference type="PROSITE" id="PS50016">
    <property type="entry name" value="ZF_PHD_2"/>
    <property type="match status" value="1"/>
</dbReference>
<dbReference type="SMART" id="SM01014">
    <property type="entry name" value="ARID"/>
    <property type="match status" value="1"/>
</dbReference>
<evidence type="ECO:0000256" key="2">
    <source>
        <dbReference type="ARBA" id="ARBA00004123"/>
    </source>
</evidence>
<dbReference type="PANTHER" id="PTHR10694:SF33">
    <property type="entry name" value="LYSINE-SPECIFIC DEMETHYLASE 5"/>
    <property type="match status" value="1"/>
</dbReference>
<feature type="domain" description="JmjC" evidence="20">
    <location>
        <begin position="398"/>
        <end position="564"/>
    </location>
</feature>
<feature type="domain" description="ARID" evidence="18">
    <location>
        <begin position="82"/>
        <end position="174"/>
    </location>
</feature>
<comment type="subcellular location">
    <subcellularLocation>
        <location evidence="2">Nucleus</location>
    </subcellularLocation>
</comment>
<feature type="domain" description="PHD-type" evidence="17">
    <location>
        <begin position="255"/>
        <end position="305"/>
    </location>
</feature>
<keyword evidence="10" id="KW-0223">Dioxygenase</keyword>
<organism evidence="21 22">
    <name type="scientific">Daphnia galeata</name>
    <dbReference type="NCBI Taxonomy" id="27404"/>
    <lineage>
        <taxon>Eukaryota</taxon>
        <taxon>Metazoa</taxon>
        <taxon>Ecdysozoa</taxon>
        <taxon>Arthropoda</taxon>
        <taxon>Crustacea</taxon>
        <taxon>Branchiopoda</taxon>
        <taxon>Diplostraca</taxon>
        <taxon>Cladocera</taxon>
        <taxon>Anomopoda</taxon>
        <taxon>Daphniidae</taxon>
        <taxon>Daphnia</taxon>
    </lineage>
</organism>
<dbReference type="GO" id="GO:0008270">
    <property type="term" value="F:zinc ion binding"/>
    <property type="evidence" value="ECO:0007669"/>
    <property type="project" value="UniProtKB-KW"/>
</dbReference>
<dbReference type="SMART" id="SM00545">
    <property type="entry name" value="JmjN"/>
    <property type="match status" value="1"/>
</dbReference>
<proteinExistence type="inferred from homology"/>
<dbReference type="SMART" id="SM00501">
    <property type="entry name" value="BRIGHT"/>
    <property type="match status" value="1"/>
</dbReference>
<sequence>MSAEFEFRPPPPAPTYCPSIQEFKDPLAYIAKIRPEAEKYGICKIKPPPGWQPPFAVDVDNCKFTPRIQRLNELEASPSAHTRIKLNFLDKIARFWELQGSSLRIPVVDKKALDLYTLHKLVQDEGGMELITKERRWTTLATKMGLKTANNKGIGGILRTHYERVVYPYVIFETGKNTKKVNVGNGKVKAEDEDRDKDYVPHHILSRMAVKPPTPTKKSRRNRHFTPTEKDDGETTDRVTRGQVDQTTEFDPLEKYVCHNCGRGDAEEAMLLCDGCDDSYHTFCLNPPLNEIPKGDWRCPCCVAEEVSKPTEAFGFEQATKEYTLQTFGEMADKFKADYFNMPGHLVPTSVVEQEFWRIVSSIDEDVVVEYGADLHSMDHGSGFPTLNSRHLLSGDEEYATSGWNLNNLPNVDGSVLGYINADISGMKVPWMYVGMCFSAFCWHNEDHWSYSINYLHWGEHKTWYGVPGDGAVAFEEAMKSAAPELFKSQPDLLHQLVTIMNPNILMNAGVPLYRTDQDAGEFIVTFPRAYHAGFNQGYNFAEAVNFTPSDWLDKGRECIENYSQLHRFCVFSHDELVCKIASAAPELSLEIATVAYKDMVKMVESEKELRRNLLAWGVQDSEREAFELLPDDERQCDHCKTTCFLSALTCSCVEDKLVCLRHIKLLCECPPQKHTLRYRYTMEELQGLLLKIQGKVDTFNSWATKLRIALKGQEDDRVELAALKALLLEADEQKFPGTELVLSLREAVESAEKCTMVAQQLMSSKVRTRTRLQGEAKCRLTLEELQLFVQQLQKLPCKLPESEAIHELFKNVSEFQKEARLLLEPIDENQSIPDLEVLQKCLERGATFGIDLPEIGRLKLRIQQAEWIEKYRDLLGTNPIWDPEVIPSADRDASEEDEAEEVSLGSLRELLELGVGLPPHPVLEKCLAKLQGLLEMSEKIEDKANNFLLAKPRLPLSSADMIIKEVVLLPTYLPSVAALKEAAKKARDWNSRLEVLQKLEYSPYLEALESLMSKAKPIAIKLDSLDELENQIAAAHAWRERTAKTFLRKNSYYSLIEVLSPKLDVLVASRFRRRRPKEDPFNPINVTHIIALEAEKKEDPRLIVEAFKESENSELTSFKRIRVQNIQKKVHDDQGLAHYCICQGKAQGGMIECALCKEWFHLSCLRGAKQQGPGAKNKTNGEGNTISGIKDGRYLCGYCCRSRRPRLETILSLLVSLQKLPVRLPEGEALQCLTERAMNWQDRARQLLSTEELTACLSQLSTVVQRATDASSRKKMDSKNGSNELQKFPGSGEQRDFFSGSEESQDSEYMARDPIPEVIEQPPALSNSEHAYSSFSRDGLGCVTSNKKNVRKSPLVPRQLNSSVWTSPSNVSSSCSQNVPLLTLSSQTASKLEDLILEGDSLEVSLDETIHIGRVLQAIKAPSEPPVMALLYSKDEEQDCESNGDSFSKKKMQGKKRRLDSSGDKNQTPKGPKGNKNTKTMKTNKKPRMMKKSEGKKRQSNNESENEEDCAADQCLKPTGKEVIWVQCDGGCEMWFHLRCVGLQARDVKANEDYICRRCAVKNPPAGDDDMGKDD</sequence>
<dbReference type="InterPro" id="IPR013637">
    <property type="entry name" value="Lys_sp_deMease-like_dom"/>
</dbReference>
<feature type="compositionally biased region" description="Low complexity" evidence="16">
    <location>
        <begin position="1470"/>
        <end position="1482"/>
    </location>
</feature>
<dbReference type="InterPro" id="IPR011011">
    <property type="entry name" value="Znf_FYVE_PHD"/>
</dbReference>
<dbReference type="OrthoDB" id="1678912at2759"/>
<evidence type="ECO:0000256" key="3">
    <source>
        <dbReference type="ARBA" id="ARBA00006801"/>
    </source>
</evidence>
<feature type="compositionally biased region" description="Basic and acidic residues" evidence="16">
    <location>
        <begin position="226"/>
        <end position="240"/>
    </location>
</feature>
<dbReference type="Pfam" id="PF01388">
    <property type="entry name" value="ARID"/>
    <property type="match status" value="1"/>
</dbReference>
<keyword evidence="13" id="KW-0539">Nucleus</keyword>
<dbReference type="Pfam" id="PF21323">
    <property type="entry name" value="KDM5_C-hel"/>
    <property type="match status" value="1"/>
</dbReference>
<dbReference type="Pfam" id="PF02928">
    <property type="entry name" value="zf-C5HC2"/>
    <property type="match status" value="1"/>
</dbReference>